<feature type="compositionally biased region" description="Low complexity" evidence="2">
    <location>
        <begin position="937"/>
        <end position="946"/>
    </location>
</feature>
<dbReference type="EMBL" id="CAXAMN010028217">
    <property type="protein sequence ID" value="CAK9115738.1"/>
    <property type="molecule type" value="Genomic_DNA"/>
</dbReference>
<dbReference type="Gene3D" id="3.30.40.10">
    <property type="entry name" value="Zinc/RING finger domain, C3HC4 (zinc finger)"/>
    <property type="match status" value="1"/>
</dbReference>
<feature type="compositionally biased region" description="Low complexity" evidence="2">
    <location>
        <begin position="834"/>
        <end position="843"/>
    </location>
</feature>
<reference evidence="5 6" key="1">
    <citation type="submission" date="2024-02" db="EMBL/GenBank/DDBJ databases">
        <authorList>
            <person name="Chen Y."/>
            <person name="Shah S."/>
            <person name="Dougan E. K."/>
            <person name="Thang M."/>
            <person name="Chan C."/>
        </authorList>
    </citation>
    <scope>NUCLEOTIDE SEQUENCE [LARGE SCALE GENOMIC DNA]</scope>
</reference>
<evidence type="ECO:0000256" key="1">
    <source>
        <dbReference type="PROSITE-ProRule" id="PRU00175"/>
    </source>
</evidence>
<evidence type="ECO:0000313" key="6">
    <source>
        <dbReference type="Proteomes" id="UP001642484"/>
    </source>
</evidence>
<dbReference type="SMART" id="SM00184">
    <property type="entry name" value="RING"/>
    <property type="match status" value="1"/>
</dbReference>
<accession>A0ABP0STL3</accession>
<keyword evidence="1" id="KW-0479">Metal-binding</keyword>
<feature type="compositionally biased region" description="Acidic residues" evidence="2">
    <location>
        <begin position="911"/>
        <end position="923"/>
    </location>
</feature>
<keyword evidence="1" id="KW-0862">Zinc</keyword>
<name>A0ABP0STL3_9DINO</name>
<dbReference type="PROSITE" id="PS50089">
    <property type="entry name" value="ZF_RING_2"/>
    <property type="match status" value="1"/>
</dbReference>
<feature type="compositionally biased region" description="Polar residues" evidence="2">
    <location>
        <begin position="793"/>
        <end position="803"/>
    </location>
</feature>
<feature type="compositionally biased region" description="Polar residues" evidence="2">
    <location>
        <begin position="1081"/>
        <end position="1093"/>
    </location>
</feature>
<evidence type="ECO:0000259" key="4">
    <source>
        <dbReference type="PROSITE" id="PS50089"/>
    </source>
</evidence>
<keyword evidence="6" id="KW-1185">Reference proteome</keyword>
<organism evidence="5 6">
    <name type="scientific">Durusdinium trenchii</name>
    <dbReference type="NCBI Taxonomy" id="1381693"/>
    <lineage>
        <taxon>Eukaryota</taxon>
        <taxon>Sar</taxon>
        <taxon>Alveolata</taxon>
        <taxon>Dinophyceae</taxon>
        <taxon>Suessiales</taxon>
        <taxon>Symbiodiniaceae</taxon>
        <taxon>Durusdinium</taxon>
    </lineage>
</organism>
<keyword evidence="1" id="KW-0863">Zinc-finger</keyword>
<dbReference type="Proteomes" id="UP001642484">
    <property type="component" value="Unassembled WGS sequence"/>
</dbReference>
<feature type="transmembrane region" description="Helical" evidence="3">
    <location>
        <begin position="66"/>
        <end position="86"/>
    </location>
</feature>
<feature type="compositionally biased region" description="Pro residues" evidence="2">
    <location>
        <begin position="948"/>
        <end position="972"/>
    </location>
</feature>
<evidence type="ECO:0000313" key="5">
    <source>
        <dbReference type="EMBL" id="CAK9115738.1"/>
    </source>
</evidence>
<feature type="region of interest" description="Disordered" evidence="2">
    <location>
        <begin position="357"/>
        <end position="377"/>
    </location>
</feature>
<gene>
    <name evidence="5" type="ORF">CCMP2556_LOCUS53491</name>
</gene>
<keyword evidence="3" id="KW-1133">Transmembrane helix</keyword>
<protein>
    <recommendedName>
        <fullName evidence="4">RING-type domain-containing protein</fullName>
    </recommendedName>
</protein>
<comment type="caution">
    <text evidence="5">The sequence shown here is derived from an EMBL/GenBank/DDBJ whole genome shotgun (WGS) entry which is preliminary data.</text>
</comment>
<dbReference type="CDD" id="cd16448">
    <property type="entry name" value="RING-H2"/>
    <property type="match status" value="1"/>
</dbReference>
<evidence type="ECO:0000256" key="2">
    <source>
        <dbReference type="SAM" id="MobiDB-lite"/>
    </source>
</evidence>
<feature type="domain" description="RING-type" evidence="4">
    <location>
        <begin position="578"/>
        <end position="624"/>
    </location>
</feature>
<feature type="region of interest" description="Disordered" evidence="2">
    <location>
        <begin position="788"/>
        <end position="1093"/>
    </location>
</feature>
<sequence length="1142" mass="125514">MLLFAQEAQAFAGFEIGKAVATVPEPPTMSGAEVTQAMARSMQEPAVACKGISGAPTHAAHANTRLAHVAVMAIPLTIVCIVLLMYPGNAAQSMRMPPIYDPNDHTQAFRAWSQDLMLWTISSELQPHQQAAMVVELRGPAREMARSITPQELYHGGMYNGVHLDPVSYILQGLASRFAPLDDETRLRAAQELLSFHRRPHESIDGLITRFKIVRSRARQEGGGATVSTETAALLLLRACDCNPEQFQALTQPFGYRLPNTDDEFTRLCAHIRRLGHIVERQPLNMASALRQGQGQLDTSDFAHLPEHEADQYLFGECQRAKKRWRRFSFSGQIQQAGDRRLFAQESSVHFATFEQVSAASGPPSEADNARPTQAAEQATPDFPQVYQLTPDQQNDPWINGQDPWTQGYQECSQDAAWQPQPMQVGDPWMQWHVGGQQVQYNQPQQFNMVNAALSANSWFMPYDQNRPAVQHEQVQLPVIPQVSAIQEAVRAAAMQQSVSSNANEPSSSSTQPPVWFQQPVRTSILQALQTPEQVAVATASEVVSIFAEVHAARSAQAERSRPQTRPRNEVRPFSNQCTIGQQTFNQGEEILRIECGHMFHSLCVSEMMQHAESEGNAVQCPNCCSDAVVVSTWVYTIPTTRSEAPTEPPATLAAAVTTPVPSERGDELENSEREFQTPDQGAAAQSYAWWPVPQPMRREESFHAAALTQGLRSLMRHNAILDLGKKMMHLIPDDREAEYELPEGAESYPLKQAPSGHLLLPFTDFNKWEKRRFEKMKIKMIHLFTDDEPRTGDSTASGSGLQRDTDVDMEDATAKASATPAPPAGPADVEVDSTPAATTSESAAERSVEATRAATETSHHAVESEPTTTPRDQVAQFLPPSRKLHRAPQAARAAAGVEYGPVRRRRERADEMEEVEVEEEESGESRRVRQFRLTEAGVAAAAKAVPRSPPQSSPGPADVPQPKTPPGPPPHLQGSAAPREAMPKPKRRQVPNPKRQPPQPPQSTRTVILGSDEDVNEAKAKGTTTSQTSPEKTKASVRQPPPPPAPKRRSTSEAAKDRLRRGRGRPSEGQQARAMAHSRCYTSQGPATTPSLQCWPFPTTAAPFVHAKDLNSGPAAFGLLRSSEILNSIESLKTSGNRAMP</sequence>
<dbReference type="InterPro" id="IPR013083">
    <property type="entry name" value="Znf_RING/FYVE/PHD"/>
</dbReference>
<evidence type="ECO:0000256" key="3">
    <source>
        <dbReference type="SAM" id="Phobius"/>
    </source>
</evidence>
<proteinExistence type="predicted"/>
<dbReference type="SUPFAM" id="SSF57850">
    <property type="entry name" value="RING/U-box"/>
    <property type="match status" value="1"/>
</dbReference>
<keyword evidence="3" id="KW-0472">Membrane</keyword>
<dbReference type="InterPro" id="IPR001841">
    <property type="entry name" value="Znf_RING"/>
</dbReference>
<keyword evidence="3" id="KW-0812">Transmembrane</keyword>